<dbReference type="InterPro" id="IPR058570">
    <property type="entry name" value="HROB_OB"/>
</dbReference>
<dbReference type="SUPFAM" id="SSF53098">
    <property type="entry name" value="Ribonuclease H-like"/>
    <property type="match status" value="1"/>
</dbReference>
<dbReference type="AlphaFoldDB" id="A0A699HZR7"/>
<dbReference type="PANTHER" id="PTHR47266">
    <property type="entry name" value="ENDONUCLEASE-RELATED"/>
    <property type="match status" value="1"/>
</dbReference>
<dbReference type="EMBL" id="BKCJ010228588">
    <property type="protein sequence ID" value="GEY98033.1"/>
    <property type="molecule type" value="Genomic_DNA"/>
</dbReference>
<dbReference type="GO" id="GO:0015074">
    <property type="term" value="P:DNA integration"/>
    <property type="evidence" value="ECO:0007669"/>
    <property type="project" value="InterPro"/>
</dbReference>
<dbReference type="InterPro" id="IPR052160">
    <property type="entry name" value="Gypsy_RT_Integrase-like"/>
</dbReference>
<keyword evidence="2" id="KW-0808">Transferase</keyword>
<dbReference type="Gene3D" id="3.30.420.10">
    <property type="entry name" value="Ribonuclease H-like superfamily/Ribonuclease H"/>
    <property type="match status" value="1"/>
</dbReference>
<evidence type="ECO:0000313" key="2">
    <source>
        <dbReference type="EMBL" id="GEY98033.1"/>
    </source>
</evidence>
<proteinExistence type="predicted"/>
<dbReference type="GO" id="GO:0003676">
    <property type="term" value="F:nucleic acid binding"/>
    <property type="evidence" value="ECO:0007669"/>
    <property type="project" value="InterPro"/>
</dbReference>
<organism evidence="2">
    <name type="scientific">Tanacetum cinerariifolium</name>
    <name type="common">Dalmatian daisy</name>
    <name type="synonym">Chrysanthemum cinerariifolium</name>
    <dbReference type="NCBI Taxonomy" id="118510"/>
    <lineage>
        <taxon>Eukaryota</taxon>
        <taxon>Viridiplantae</taxon>
        <taxon>Streptophyta</taxon>
        <taxon>Embryophyta</taxon>
        <taxon>Tracheophyta</taxon>
        <taxon>Spermatophyta</taxon>
        <taxon>Magnoliopsida</taxon>
        <taxon>eudicotyledons</taxon>
        <taxon>Gunneridae</taxon>
        <taxon>Pentapetalae</taxon>
        <taxon>asterids</taxon>
        <taxon>campanulids</taxon>
        <taxon>Asterales</taxon>
        <taxon>Asteraceae</taxon>
        <taxon>Asteroideae</taxon>
        <taxon>Anthemideae</taxon>
        <taxon>Anthemidinae</taxon>
        <taxon>Tanacetum</taxon>
    </lineage>
</organism>
<accession>A0A699HZR7</accession>
<reference evidence="2" key="1">
    <citation type="journal article" date="2019" name="Sci. Rep.">
        <title>Draft genome of Tanacetum cinerariifolium, the natural source of mosquito coil.</title>
        <authorList>
            <person name="Yamashiro T."/>
            <person name="Shiraishi A."/>
            <person name="Satake H."/>
            <person name="Nakayama K."/>
        </authorList>
    </citation>
    <scope>NUCLEOTIDE SEQUENCE</scope>
</reference>
<dbReference type="GO" id="GO:0000725">
    <property type="term" value="P:recombinational repair"/>
    <property type="evidence" value="ECO:0007669"/>
    <property type="project" value="InterPro"/>
</dbReference>
<name>A0A699HZR7_TANCI</name>
<dbReference type="GO" id="GO:0016740">
    <property type="term" value="F:transferase activity"/>
    <property type="evidence" value="ECO:0007669"/>
    <property type="project" value="UniProtKB-KW"/>
</dbReference>
<dbReference type="Pfam" id="PF15072">
    <property type="entry name" value="HROB"/>
    <property type="match status" value="1"/>
</dbReference>
<dbReference type="InterPro" id="IPR001584">
    <property type="entry name" value="Integrase_cat-core"/>
</dbReference>
<dbReference type="InterPro" id="IPR036397">
    <property type="entry name" value="RNaseH_sf"/>
</dbReference>
<dbReference type="InterPro" id="IPR012337">
    <property type="entry name" value="RNaseH-like_sf"/>
</dbReference>
<feature type="domain" description="Integrase catalytic" evidence="1">
    <location>
        <begin position="169"/>
        <end position="262"/>
    </location>
</feature>
<protein>
    <submittedName>
        <fullName evidence="2">Putative nucleotidyltransferase, ribonuclease H</fullName>
    </submittedName>
</protein>
<evidence type="ECO:0000259" key="1">
    <source>
        <dbReference type="PROSITE" id="PS50994"/>
    </source>
</evidence>
<sequence>MNSPPNHEWEEGLDIDDSDLLQTPVICPTNNTHIVPEITTTKTLFSSQNNKVDNCVVKPIRIIPGPAGIVQTAKLRKLVHTREGGEESVMSTQDAIDYVNVDGGIVTGSFGDVKKFLKNGKLDKIVAIIKSCTPNALGDLTVTLKDLYGTISNTINYKVLTEERHEILKAIISDGGSHFKNLKFAKLLKHYGVNHIIAIPYHPQTSRQVEVSNREIKRILEKTVRSDRKNWSLKLDDALWAYMTAFKTPIGMSPYRLVYGKACHLPVKIEHRAEWAIKQVNLDLDKAGNSRKL</sequence>
<gene>
    <name evidence="2" type="ORF">Tci_470007</name>
</gene>
<dbReference type="PROSITE" id="PS50994">
    <property type="entry name" value="INTEGRASE"/>
    <property type="match status" value="1"/>
</dbReference>
<comment type="caution">
    <text evidence="2">The sequence shown here is derived from an EMBL/GenBank/DDBJ whole genome shotgun (WGS) entry which is preliminary data.</text>
</comment>